<keyword evidence="4" id="KW-1185">Reference proteome</keyword>
<keyword evidence="1" id="KW-0175">Coiled coil</keyword>
<evidence type="ECO:0000313" key="3">
    <source>
        <dbReference type="EMBL" id="KAA8915613.1"/>
    </source>
</evidence>
<dbReference type="OrthoDB" id="2289094at2759"/>
<gene>
    <name evidence="3" type="ORF">TRICI_002258</name>
</gene>
<evidence type="ECO:0000256" key="1">
    <source>
        <dbReference type="SAM" id="Coils"/>
    </source>
</evidence>
<evidence type="ECO:0000256" key="2">
    <source>
        <dbReference type="SAM" id="MobiDB-lite"/>
    </source>
</evidence>
<feature type="region of interest" description="Disordered" evidence="2">
    <location>
        <begin position="1"/>
        <end position="32"/>
    </location>
</feature>
<feature type="compositionally biased region" description="Polar residues" evidence="2">
    <location>
        <begin position="670"/>
        <end position="701"/>
    </location>
</feature>
<reference evidence="3" key="1">
    <citation type="journal article" date="2019" name="G3 (Bethesda)">
        <title>Genome Assemblies of Two Rare Opportunistic Yeast Pathogens: Diutina rugosa (syn. Candida rugosa) and Trichomonascus ciferrii (syn. Candida ciferrii).</title>
        <authorList>
            <person name="Mixao V."/>
            <person name="Saus E."/>
            <person name="Hansen A.P."/>
            <person name="Lass-Florl C."/>
            <person name="Gabaldon T."/>
        </authorList>
    </citation>
    <scope>NUCLEOTIDE SEQUENCE</scope>
    <source>
        <strain evidence="3">CBS 4856</strain>
    </source>
</reference>
<feature type="coiled-coil region" evidence="1">
    <location>
        <begin position="551"/>
        <end position="654"/>
    </location>
</feature>
<name>A0A642V7J7_9ASCO</name>
<dbReference type="AlphaFoldDB" id="A0A642V7J7"/>
<proteinExistence type="predicted"/>
<comment type="caution">
    <text evidence="3">The sequence shown here is derived from an EMBL/GenBank/DDBJ whole genome shotgun (WGS) entry which is preliminary data.</text>
</comment>
<organism evidence="3 4">
    <name type="scientific">Trichomonascus ciferrii</name>
    <dbReference type="NCBI Taxonomy" id="44093"/>
    <lineage>
        <taxon>Eukaryota</taxon>
        <taxon>Fungi</taxon>
        <taxon>Dikarya</taxon>
        <taxon>Ascomycota</taxon>
        <taxon>Saccharomycotina</taxon>
        <taxon>Dipodascomycetes</taxon>
        <taxon>Dipodascales</taxon>
        <taxon>Trichomonascaceae</taxon>
        <taxon>Trichomonascus</taxon>
        <taxon>Trichomonascus ciferrii complex</taxon>
    </lineage>
</organism>
<dbReference type="EMBL" id="SWFS01000155">
    <property type="protein sequence ID" value="KAA8915613.1"/>
    <property type="molecule type" value="Genomic_DNA"/>
</dbReference>
<accession>A0A642V7J7</accession>
<dbReference type="VEuPathDB" id="FungiDB:TRICI_002258"/>
<evidence type="ECO:0000313" key="4">
    <source>
        <dbReference type="Proteomes" id="UP000761534"/>
    </source>
</evidence>
<protein>
    <submittedName>
        <fullName evidence="3">Uncharacterized protein</fullName>
    </submittedName>
</protein>
<dbReference type="Proteomes" id="UP000761534">
    <property type="component" value="Unassembled WGS sequence"/>
</dbReference>
<sequence length="748" mass="83355">MPPHPDSPNLNATPGSPMRGSPIKSSFHSRNLSSLSDDRISELLELAKELKTQTKSVEDSVNDALVEFGGLAHRSRDNAYALGHLKEHVVTTERSVKDTDATVKDNLAQIRATLDTLQENNKVVSTISDSLLESNKDVSRQLKNHESHLRSILSTSAEHREFPKMIKKFSDLFDEQNGKVMEVLNFIHEDISNVELKTRINDSFKVIESLSQQFSQQQTDLSAIAERLSSTNSSDEQLALLKDLCTKLDSSNAGLTRSDVSEVVNENNSQQLIPMLTQISQNLATADKDEATTEKVNTILTKVDELLKQSTIPSDSQQQILAKLEQLGNSIDGHKELQSNLESLMQKHASKEDIQALLDEEKSLKAIVEGFSQKLDSYSAERNAAIKNDDNPTVTKRIDELQREQAESIQTFSNQVLEKVHDKAELASILESLKTHITGSLQSHKDTIESLRQPDNSDRLKALETQLEQQSTSQLEALKTLFIEQQTGPKLDDFMNSIQQKLTDTQTETSKTITDIQSDVRSLVDFQYGDISSFGEQVQAILTRLDEIKHQEGTEARIAEAEARASMFEQRAKEAEEKLLASTGDAKEIEQINKKLETKSQLESEISTLQQTKATLAQEVQAMKTELSIRYEDFNKIEQRVEHFEQRLNQAILERSKGILGSTTMTIINNNNALPPNSAGSTTTTSPERAPLKTNSNSKRNLSFAPEADSLEGLPIGKENDLTVAKRGSPYSKPSHNKGRSISLFVDH</sequence>
<feature type="region of interest" description="Disordered" evidence="2">
    <location>
        <begin position="670"/>
        <end position="748"/>
    </location>
</feature>